<dbReference type="Pfam" id="PF01841">
    <property type="entry name" value="Transglut_core"/>
    <property type="match status" value="1"/>
</dbReference>
<dbReference type="Pfam" id="PF08309">
    <property type="entry name" value="LVIVD"/>
    <property type="match status" value="1"/>
</dbReference>
<dbReference type="CDD" id="cd00146">
    <property type="entry name" value="PKD"/>
    <property type="match status" value="1"/>
</dbReference>
<dbReference type="Gene3D" id="2.60.40.10">
    <property type="entry name" value="Immunoglobulins"/>
    <property type="match status" value="3"/>
</dbReference>
<protein>
    <submittedName>
        <fullName evidence="2">Secreted protein containing Transglutaminase-like domain protein</fullName>
    </submittedName>
</protein>
<evidence type="ECO:0000259" key="1">
    <source>
        <dbReference type="Pfam" id="PF01841"/>
    </source>
</evidence>
<dbReference type="KEGG" id="daw:HS1_002413"/>
<dbReference type="InterPro" id="IPR002931">
    <property type="entry name" value="Transglutaminase-like"/>
</dbReference>
<dbReference type="RefSeq" id="WP_066065964.1">
    <property type="nucleotide sequence ID" value="NZ_CP013015.1"/>
</dbReference>
<gene>
    <name evidence="2" type="ORF">HS1_002413</name>
</gene>
<reference evidence="2 3" key="1">
    <citation type="submission" date="2015-10" db="EMBL/GenBank/DDBJ databases">
        <title>Candidatus Desulfofervidus auxilii, a hydrogenotrophic sulfate-reducing bacterium involved in the thermophilic anaerobic oxidation of methane.</title>
        <authorList>
            <person name="Krukenberg V."/>
            <person name="Richter M."/>
            <person name="Wegener G."/>
        </authorList>
    </citation>
    <scope>NUCLEOTIDE SEQUENCE [LARGE SCALE GENOMIC DNA]</scope>
    <source>
        <strain evidence="2 3">HS1</strain>
    </source>
</reference>
<dbReference type="InterPro" id="IPR038765">
    <property type="entry name" value="Papain-like_cys_pep_sf"/>
</dbReference>
<dbReference type="Gene3D" id="3.10.620.30">
    <property type="match status" value="1"/>
</dbReference>
<dbReference type="GO" id="GO:0016020">
    <property type="term" value="C:membrane"/>
    <property type="evidence" value="ECO:0007669"/>
    <property type="project" value="TreeGrafter"/>
</dbReference>
<dbReference type="InterPro" id="IPR013211">
    <property type="entry name" value="LVIVD"/>
</dbReference>
<evidence type="ECO:0000313" key="2">
    <source>
        <dbReference type="EMBL" id="AMM42195.1"/>
    </source>
</evidence>
<dbReference type="PANTHER" id="PTHR46182">
    <property type="entry name" value="FI19480P1"/>
    <property type="match status" value="1"/>
</dbReference>
<sequence>MKLTKAIWFKNLCLLVAFLLFYQTILPTAHYLPMSEISLEFGPAAAYAQEPEDDLLRPTPDADTTDPYVLDKAAELGHDPTRIFQFVRDEIGYESYKGSLRGARGTLWTKAGNALDQASLLVALLRTSGIPARYVHGTLDTAQAQQLILSMFPPILRVVGCVPADAERADPANDPRLLEETKEHYWVEFDDGSGFRAADPTFTGAEIGNTFATAESRFAEVPDNLRHKVTVRLKAELRSSFPNIPLEIKTPLNVTFNTVELVGRPLSIGHFVNSFSPPSLVFGTVTHTYSPYILIGQIDGDISDDSIIRGEDYQEYLTNFPMGSQFLTGLFLEIDVITPGRGTETYERTLIDRIGFVNRQNGSPIELSMTSGQQPAISPFDTVTISVESGLSNPEALCVLLNEGQDLQNYAADLFELLQEADPESLDATEQELLDRMLEVDQNIMRILTQLSALIFTNLSHIVVQQMTTIGLVKSYLDTPRIIVASNRATNVDDRVSLQLSIDLCKDNIRAVPSTGQVKDMLSRFYLVIGLLESTVESEVVEILDVHDEDFYTEPYSIARVFEAAENQGAYLVTLGKENASLVNMLNLSEEARIRIQQAISQGKLIVVPQGNVQVGEMQTVSWFEYDPDTGVIKDVAENGEHTALTEWTHFAEVACETAKLLKQATSVTYTILERVPHIMNLVAELSMDETAFKQEISTIANTMLKRVLEALEAALDKDAKKRYAALVALPDLMLACNLTGSLFQVLHLVDPPANGIMFGIPGDLPPVTPGEQPGVNVQIVQDELLSVQLDGVDIPSTFRVQIQNTGPTEDTFSVAISQEPPGFTTCLSLSEVTVPPGETAEVGISLYPLEGIDPPGSFFSFAINVTSTTDPTITKVANAQFVMPELDQITIATDLPFTSATPGSSLPLTLTLTSVGNVPSDGIALEVDTSAGLVLSGLTSPLSLGIGQSISQDLTLDISETAPLNSLLWATIRATFATSSGQTKTVSTRVCIQVVAPAAQSAADAALAAGQAGRPQLGSTLNELGMVMTELGQEMGNEYFQGRTVALLKSLIEQLNGPALAPYKDDFTALRDDIADATTPEEIQDALNNLSNLFLSLVNILSTVEAYPFEVALSPNSAVALPETPTRFDIYIRNTGSQTTTYNLSMSTMPPNVTCELNRTSVSLAPGESIPSTDGPNAYVTITQAEEELQAFDFSVTVSIADRPDIARTAHGAFTVRQELVEVVEVKADPTFASPGDQVHILARILNAVNKNRLVRVSYVVKNPMGAIIFTSVPEEVELTALSSLDTVDLGILDTTDFESGSHTLEVTVADLDGQPIPGAVGQGSLLIGLPITAEMAVTPEAVPPCQETVTTTLDISSLVDFSDQQFVLLDQVDTDGIAASVAIKDNLAYVCGSENIAIIDISDPTDAQIVNTFADNLINISGVFKSFCRIIDNHLVVMWQQQFGSDPFQILVYDLADPLQPTLITNTSANFHFLGDLFFNGNTGFVTMRGVYFWLWVILTDQVGDFLSFDFNDMENPRFLDALFGTRVDPDTGQLEMGSGDFNVWQAAAVNDNIILVATTTSEGSNPSGYGRILVVDTSNPASLEILKEVQIPNTVHATGIGIQGNLALVVGNTGGWSGRILPPLYPLWRLSGNVTLTALDITDPLNPVVIGTIETNGRAGIDNTDTTVDTRSDTTVTPMGDGFFAVSGIALDDEPVLMVVDATDPQNLSFITLAVPGIIEEVNIQDNLLFVPSSAGLSIYDLSGMIGARVTAQVIIPKGNGLELVPGSFNIEPVEIISGDEFDTLVWEFLLGAEGTSKTLTWQSTVNNMQPGEARDITLGATIDFTMPSGDSGQIELPAMEVLSEQILTLDPHTQTVLPGGNAEYTLTVKNPTESALTYNLSVQGVPQDWVDIVPSVAVPAYGTGEIVLTLRSDPSAIESENGFVVTARADTCPTGFVHGSLILEGSFLGEDVESVTRGVVLSITPSQATAGQATSAEYVVRITNTGSMTDNFSLSVASPAGFSSSLDQQVVEVPPGINNFREVLLTVSPPQGAPPGIQVFTVTAVSTTDTSVSGQGSGMVTVVQNGVNVVLNPASGVAGSTFQLTVINTGQVEDTFDLTLGGPAGVISTLETESVTLAPGTSQEVTITIGAIDFAFPGALDLVAIATSRGNTAITDSATAHVIIEATQGIGVSFDPAVVELAAPGSAAFLLTVHNTGNTEDAYTAEVTEISGPVTANFDGLYGQATQTISTFRLPGLATGIILLNASLDAYGEGTVTVGVTSLSNPLVHASATALLRAGEAPPPNCPPVANAGPDQNMKTGTGVTLDASNSFDPDGDIITFEWSLESKPPNSTLADLDIWGRTTPNPSITPDMDGIYVFKLVVSDGRLESEPDYVEIRATIPNVPPNAYAGEDQTAYIGNGVTLNGRGSNDPDDGPGFLAYLWTFKELPAKSTLEDGDIIDADQVQANFIPDAVGTYVLNLRVYDGEDSDDDEMVVTASYRNVPPNANAGEDKNISLGDEVVLDGTSSNDPDDGPEELSFIWTFVFLPDESILTNGDIIDADTVTPRFRPDVAGTYILRLEVFDGEKKDFDNVMISVSSAPTCLLCDLDCDSDVDRDDIDIILTYRNQPSTECPDCDIDGDGTITVLDARKCVLRCTRPRCATE</sequence>
<dbReference type="InterPro" id="IPR013783">
    <property type="entry name" value="Ig-like_fold"/>
</dbReference>
<dbReference type="Proteomes" id="UP000070560">
    <property type="component" value="Chromosome"/>
</dbReference>
<organism evidence="2 3">
    <name type="scientific">Desulfofervidus auxilii</name>
    <dbReference type="NCBI Taxonomy" id="1621989"/>
    <lineage>
        <taxon>Bacteria</taxon>
        <taxon>Pseudomonadati</taxon>
        <taxon>Thermodesulfobacteriota</taxon>
        <taxon>Candidatus Desulfofervidia</taxon>
        <taxon>Candidatus Desulfofervidales</taxon>
        <taxon>Candidatus Desulfofervidaceae</taxon>
        <taxon>Candidatus Desulfofervidus</taxon>
    </lineage>
</organism>
<dbReference type="EMBL" id="CP013015">
    <property type="protein sequence ID" value="AMM42195.1"/>
    <property type="molecule type" value="Genomic_DNA"/>
</dbReference>
<dbReference type="InterPro" id="IPR029865">
    <property type="entry name" value="KIAA0319-like"/>
</dbReference>
<dbReference type="GO" id="GO:0031410">
    <property type="term" value="C:cytoplasmic vesicle"/>
    <property type="evidence" value="ECO:0007669"/>
    <property type="project" value="TreeGrafter"/>
</dbReference>
<keyword evidence="3" id="KW-1185">Reference proteome</keyword>
<dbReference type="InterPro" id="IPR035986">
    <property type="entry name" value="PKD_dom_sf"/>
</dbReference>
<dbReference type="OrthoDB" id="5388941at2"/>
<dbReference type="PANTHER" id="PTHR46182:SF2">
    <property type="entry name" value="FI19480P1"/>
    <property type="match status" value="1"/>
</dbReference>
<proteinExistence type="predicted"/>
<dbReference type="SUPFAM" id="SSF49299">
    <property type="entry name" value="PKD domain"/>
    <property type="match status" value="1"/>
</dbReference>
<accession>A0A7U4QMQ6</accession>
<dbReference type="SUPFAM" id="SSF54001">
    <property type="entry name" value="Cysteine proteinases"/>
    <property type="match status" value="1"/>
</dbReference>
<dbReference type="Pfam" id="PF22352">
    <property type="entry name" value="K319L-like_PKD"/>
    <property type="match status" value="1"/>
</dbReference>
<feature type="domain" description="Transglutaminase-like" evidence="1">
    <location>
        <begin position="80"/>
        <end position="200"/>
    </location>
</feature>
<evidence type="ECO:0000313" key="3">
    <source>
        <dbReference type="Proteomes" id="UP000070560"/>
    </source>
</evidence>
<name>A0A7U4QMQ6_DESA2</name>